<protein>
    <submittedName>
        <fullName evidence="1">Uncharacterized protein</fullName>
    </submittedName>
</protein>
<gene>
    <name evidence="1" type="primary">MYN1_Chr_469</name>
    <name evidence="1" type="ORF">PMYN1_Chma478</name>
</gene>
<geneLocation type="organellar chromatophore" evidence="1"/>
<keyword evidence="2" id="KW-1185">Reference proteome</keyword>
<name>A0A5K7VU00_9EUKA</name>
<proteinExistence type="predicted"/>
<reference evidence="1 2" key="1">
    <citation type="submission" date="2019-06" db="EMBL/GenBank/DDBJ databases">
        <title>A hidden player of endosymbiotic evolution: DNA virus triggered massive gene transfer.</title>
        <authorList>
            <person name="Matsuo M."/>
            <person name="Katahata A."/>
            <person name="Tachikawa M."/>
            <person name="Minakuchi Y."/>
            <person name="Noguchi H."/>
            <person name="Toyoda A."/>
            <person name="Fujiyama A."/>
            <person name="Suzuki Y."/>
            <person name="Satoh S."/>
            <person name="Nakayama T."/>
            <person name="Kamikawa R."/>
            <person name="Nomura M."/>
            <person name="Inagaki Y."/>
            <person name="Ishida K."/>
            <person name="Obokata J."/>
        </authorList>
    </citation>
    <scope>NUCLEOTIDE SEQUENCE [LARGE SCALE GENOMIC DNA]</scope>
    <source>
        <strain evidence="1 2">MYN1</strain>
    </source>
</reference>
<accession>A0A5K7VU00</accession>
<evidence type="ECO:0000313" key="2">
    <source>
        <dbReference type="Proteomes" id="UP000503178"/>
    </source>
</evidence>
<organism evidence="1 2">
    <name type="scientific">Paulinella micropora</name>
    <dbReference type="NCBI Taxonomy" id="1928728"/>
    <lineage>
        <taxon>Eukaryota</taxon>
        <taxon>Sar</taxon>
        <taxon>Rhizaria</taxon>
        <taxon>Cercozoa</taxon>
        <taxon>Imbricatea</taxon>
        <taxon>Silicofilosea</taxon>
        <taxon>Euglyphida</taxon>
        <taxon>Paulinellidae</taxon>
        <taxon>Paulinella</taxon>
    </lineage>
</organism>
<dbReference type="EMBL" id="LC490351">
    <property type="protein sequence ID" value="BBL86287.1"/>
    <property type="molecule type" value="Genomic_DNA"/>
</dbReference>
<sequence>MIYLYGIRITHEGQWSKKDIGSGQKAMSQSKREQVVSHLRYIRQELREMHQGIIEDGLLPGPDEIRGVMSQMEAVVELLEGKGSRKNKDSDS</sequence>
<dbReference type="AlphaFoldDB" id="A0A5K7VU00"/>
<dbReference type="Proteomes" id="UP000503178">
    <property type="component" value="Chromatophore Pltd"/>
</dbReference>
<evidence type="ECO:0000313" key="1">
    <source>
        <dbReference type="EMBL" id="BBL86287.1"/>
    </source>
</evidence>
<keyword evidence="1" id="KW-0934">Plastid</keyword>